<name>A0A158L6C8_9BURK</name>
<dbReference type="AlphaFoldDB" id="A0A158L6C8"/>
<evidence type="ECO:0000313" key="2">
    <source>
        <dbReference type="Proteomes" id="UP000054770"/>
    </source>
</evidence>
<gene>
    <name evidence="1" type="ORF">AWB68_08907</name>
</gene>
<keyword evidence="2" id="KW-1185">Reference proteome</keyword>
<reference evidence="1" key="1">
    <citation type="submission" date="2016-01" db="EMBL/GenBank/DDBJ databases">
        <authorList>
            <person name="Peeters C."/>
        </authorList>
    </citation>
    <scope>NUCLEOTIDE SEQUENCE [LARGE SCALE GENOMIC DNA]</scope>
    <source>
        <strain evidence="1">LMG 22940</strain>
    </source>
</reference>
<dbReference type="EMBL" id="FCON02000522">
    <property type="protein sequence ID" value="SAL88832.1"/>
    <property type="molecule type" value="Genomic_DNA"/>
</dbReference>
<protein>
    <submittedName>
        <fullName evidence="1">Uncharacterized protein</fullName>
    </submittedName>
</protein>
<proteinExistence type="predicted"/>
<evidence type="ECO:0000313" key="1">
    <source>
        <dbReference type="EMBL" id="SAL88832.1"/>
    </source>
</evidence>
<dbReference type="Proteomes" id="UP000054770">
    <property type="component" value="Unassembled WGS sequence"/>
</dbReference>
<comment type="caution">
    <text evidence="1">The sequence shown here is derived from an EMBL/GenBank/DDBJ whole genome shotgun (WGS) entry which is preliminary data.</text>
</comment>
<organism evidence="1 2">
    <name type="scientific">Caballeronia choica</name>
    <dbReference type="NCBI Taxonomy" id="326476"/>
    <lineage>
        <taxon>Bacteria</taxon>
        <taxon>Pseudomonadati</taxon>
        <taxon>Pseudomonadota</taxon>
        <taxon>Betaproteobacteria</taxon>
        <taxon>Burkholderiales</taxon>
        <taxon>Burkholderiaceae</taxon>
        <taxon>Caballeronia</taxon>
    </lineage>
</organism>
<sequence>MAEQHLDHADIHLLFEQMCREAMAQRVHGHAFVDVRGLGGGMNGTVQLSRA</sequence>
<accession>A0A158L6C8</accession>